<proteinExistence type="predicted"/>
<name>A0A9Q0XMR1_9SAUR</name>
<gene>
    <name evidence="1" type="ORF">JRQ81_019359</name>
</gene>
<evidence type="ECO:0000313" key="1">
    <source>
        <dbReference type="EMBL" id="KAJ7319848.1"/>
    </source>
</evidence>
<evidence type="ECO:0000313" key="2">
    <source>
        <dbReference type="Proteomes" id="UP001142489"/>
    </source>
</evidence>
<reference evidence="1" key="1">
    <citation type="journal article" date="2023" name="DNA Res.">
        <title>Chromosome-level genome assembly of Phrynocephalus forsythii using third-generation DNA sequencing and Hi-C analysis.</title>
        <authorList>
            <person name="Qi Y."/>
            <person name="Zhao W."/>
            <person name="Zhao Y."/>
            <person name="Niu C."/>
            <person name="Cao S."/>
            <person name="Zhang Y."/>
        </authorList>
    </citation>
    <scope>NUCLEOTIDE SEQUENCE</scope>
    <source>
        <tissue evidence="1">Muscle</tissue>
    </source>
</reference>
<keyword evidence="2" id="KW-1185">Reference proteome</keyword>
<sequence>NDVGEIQAELMTTLNQRVDQMETLAEQNEGKTDSQHQRLEKMHKKIIYLEDNSKCSNIKIMNFELQKGGDLKQDMMTWINNIIKRQHVEAEGIERIHFGD</sequence>
<dbReference type="Proteomes" id="UP001142489">
    <property type="component" value="Unassembled WGS sequence"/>
</dbReference>
<organism evidence="1 2">
    <name type="scientific">Phrynocephalus forsythii</name>
    <dbReference type="NCBI Taxonomy" id="171643"/>
    <lineage>
        <taxon>Eukaryota</taxon>
        <taxon>Metazoa</taxon>
        <taxon>Chordata</taxon>
        <taxon>Craniata</taxon>
        <taxon>Vertebrata</taxon>
        <taxon>Euteleostomi</taxon>
        <taxon>Lepidosauria</taxon>
        <taxon>Squamata</taxon>
        <taxon>Bifurcata</taxon>
        <taxon>Unidentata</taxon>
        <taxon>Episquamata</taxon>
        <taxon>Toxicofera</taxon>
        <taxon>Iguania</taxon>
        <taxon>Acrodonta</taxon>
        <taxon>Agamidae</taxon>
        <taxon>Agaminae</taxon>
        <taxon>Phrynocephalus</taxon>
    </lineage>
</organism>
<dbReference type="AlphaFoldDB" id="A0A9Q0XMR1"/>
<dbReference type="EMBL" id="JAPFRF010000010">
    <property type="protein sequence ID" value="KAJ7319848.1"/>
    <property type="molecule type" value="Genomic_DNA"/>
</dbReference>
<dbReference type="OrthoDB" id="7048166at2759"/>
<protein>
    <submittedName>
        <fullName evidence="1">Uncharacterized protein</fullName>
    </submittedName>
</protein>
<accession>A0A9Q0XMR1</accession>
<comment type="caution">
    <text evidence="1">The sequence shown here is derived from an EMBL/GenBank/DDBJ whole genome shotgun (WGS) entry which is preliminary data.</text>
</comment>
<feature type="non-terminal residue" evidence="1">
    <location>
        <position position="1"/>
    </location>
</feature>